<dbReference type="Proteomes" id="UP000317982">
    <property type="component" value="Unassembled WGS sequence"/>
</dbReference>
<comment type="caution">
    <text evidence="2">The sequence shown here is derived from an EMBL/GenBank/DDBJ whole genome shotgun (WGS) entry which is preliminary data.</text>
</comment>
<protein>
    <submittedName>
        <fullName evidence="2">Uncharacterized protein</fullName>
    </submittedName>
</protein>
<feature type="transmembrane region" description="Helical" evidence="1">
    <location>
        <begin position="129"/>
        <end position="150"/>
    </location>
</feature>
<dbReference type="AlphaFoldDB" id="A0A545ARE1"/>
<proteinExistence type="predicted"/>
<keyword evidence="1" id="KW-0812">Transmembrane</keyword>
<dbReference type="OrthoDB" id="9859246at2"/>
<feature type="transmembrane region" description="Helical" evidence="1">
    <location>
        <begin position="30"/>
        <end position="63"/>
    </location>
</feature>
<dbReference type="EMBL" id="VIRS01000014">
    <property type="protein sequence ID" value="TQS43265.1"/>
    <property type="molecule type" value="Genomic_DNA"/>
</dbReference>
<evidence type="ECO:0000313" key="2">
    <source>
        <dbReference type="EMBL" id="TQS43265.1"/>
    </source>
</evidence>
<feature type="transmembrane region" description="Helical" evidence="1">
    <location>
        <begin position="165"/>
        <end position="187"/>
    </location>
</feature>
<keyword evidence="1" id="KW-1133">Transmembrane helix</keyword>
<name>A0A545ARE1_9ACTN</name>
<reference evidence="2 3" key="1">
    <citation type="submission" date="2019-07" db="EMBL/GenBank/DDBJ databases">
        <title>Cryptosporangium phraense sp. nov., isolated from plant litter.</title>
        <authorList>
            <person name="Suriyachadkun C."/>
        </authorList>
    </citation>
    <scope>NUCLEOTIDE SEQUENCE [LARGE SCALE GENOMIC DNA]</scope>
    <source>
        <strain evidence="2 3">A-T 5661</strain>
    </source>
</reference>
<sequence>MILYVTMVALAVAVATTVSSGPRKRGTTVIAIVGAALWSAAAAGLAIVGGVPVVLVALVGASLGYAVHRLTRRALETRAESADHALILFGRRRDAHRSMPVRPAGASDITLTLNTIRTLDRAESERRPLHWSVVAAIGTTATTLEGYWAYQHLIAGGGVFSDLGALAGFTVLATLTVALTGVAGLAVHMRSTPRLDPAPQAMPAPSDIETIAFTAMPTPKARRSLASRLPGVPTRP</sequence>
<gene>
    <name evidence="2" type="ORF">FL583_20710</name>
</gene>
<keyword evidence="1" id="KW-0472">Membrane</keyword>
<evidence type="ECO:0000313" key="3">
    <source>
        <dbReference type="Proteomes" id="UP000317982"/>
    </source>
</evidence>
<accession>A0A545ARE1</accession>
<keyword evidence="3" id="KW-1185">Reference proteome</keyword>
<dbReference type="RefSeq" id="WP_142706350.1">
    <property type="nucleotide sequence ID" value="NZ_VIRS01000014.1"/>
</dbReference>
<evidence type="ECO:0000256" key="1">
    <source>
        <dbReference type="SAM" id="Phobius"/>
    </source>
</evidence>
<organism evidence="2 3">
    <name type="scientific">Cryptosporangium phraense</name>
    <dbReference type="NCBI Taxonomy" id="2593070"/>
    <lineage>
        <taxon>Bacteria</taxon>
        <taxon>Bacillati</taxon>
        <taxon>Actinomycetota</taxon>
        <taxon>Actinomycetes</taxon>
        <taxon>Cryptosporangiales</taxon>
        <taxon>Cryptosporangiaceae</taxon>
        <taxon>Cryptosporangium</taxon>
    </lineage>
</organism>
<dbReference type="InParanoid" id="A0A545ARE1"/>